<gene>
    <name evidence="1" type="ORF">DWX06_09860</name>
</gene>
<comment type="caution">
    <text evidence="1">The sequence shown here is derived from an EMBL/GenBank/DDBJ whole genome shotgun (WGS) entry which is preliminary data.</text>
</comment>
<sequence>MKNIELKCYDCYQSAIATVARFFNHDYQIVALGRIGFKYDEDMVESIGTKIHPYEYRKFDDFWELIGISQHEYILENDSEQIFKEHLKNNQPILLWADLYDCYWNLAFNKYHFPHCYLLNGYEKNKENVVFSGQDSFFDTQEIKQTFGQIRRMTSKYNVFEVYKKQYNYYEKIFDEVKKDAEYYFLNESGMNIGRFAEDLQRVNFEKENKYGTRDLYAVPLIDNLKIVGDRRKAYFVMIKFLSNVCKKNMYNILEGLNSTYKKWELVRIILIKKMMSGEKKLELDLVHKLLNEIIVIEESIFEEILKNTK</sequence>
<name>A0A412Q2S0_9FIRM</name>
<protein>
    <recommendedName>
        <fullName evidence="3">Butirosin biosynthesis protein H N-terminal domain-containing protein</fullName>
    </recommendedName>
</protein>
<dbReference type="RefSeq" id="WP_118004354.1">
    <property type="nucleotide sequence ID" value="NZ_QRXF01000017.1"/>
</dbReference>
<dbReference type="Proteomes" id="UP000284296">
    <property type="component" value="Unassembled WGS sequence"/>
</dbReference>
<evidence type="ECO:0000313" key="2">
    <source>
        <dbReference type="Proteomes" id="UP000284296"/>
    </source>
</evidence>
<organism evidence="1 2">
    <name type="scientific">Agathobacter rectalis</name>
    <dbReference type="NCBI Taxonomy" id="39491"/>
    <lineage>
        <taxon>Bacteria</taxon>
        <taxon>Bacillati</taxon>
        <taxon>Bacillota</taxon>
        <taxon>Clostridia</taxon>
        <taxon>Lachnospirales</taxon>
        <taxon>Lachnospiraceae</taxon>
        <taxon>Agathobacter</taxon>
    </lineage>
</organism>
<reference evidence="1 2" key="1">
    <citation type="submission" date="2018-08" db="EMBL/GenBank/DDBJ databases">
        <title>A genome reference for cultivated species of the human gut microbiota.</title>
        <authorList>
            <person name="Zou Y."/>
            <person name="Xue W."/>
            <person name="Luo G."/>
        </authorList>
    </citation>
    <scope>NUCLEOTIDE SEQUENCE [LARGE SCALE GENOMIC DNA]</scope>
    <source>
        <strain evidence="1 2">AF18-16LB</strain>
    </source>
</reference>
<evidence type="ECO:0000313" key="1">
    <source>
        <dbReference type="EMBL" id="RGT80626.1"/>
    </source>
</evidence>
<dbReference type="EMBL" id="QRXG01000015">
    <property type="protein sequence ID" value="RGT80626.1"/>
    <property type="molecule type" value="Genomic_DNA"/>
</dbReference>
<proteinExistence type="predicted"/>
<dbReference type="AlphaFoldDB" id="A0A412Q2S0"/>
<evidence type="ECO:0008006" key="3">
    <source>
        <dbReference type="Google" id="ProtNLM"/>
    </source>
</evidence>
<accession>A0A412Q2S0</accession>